<keyword evidence="4 6" id="KW-1133">Transmembrane helix</keyword>
<feature type="transmembrane region" description="Helical" evidence="6">
    <location>
        <begin position="309"/>
        <end position="330"/>
    </location>
</feature>
<evidence type="ECO:0000313" key="7">
    <source>
        <dbReference type="EMBL" id="GFM35590.1"/>
    </source>
</evidence>
<proteinExistence type="predicted"/>
<dbReference type="InterPro" id="IPR005495">
    <property type="entry name" value="LptG/LptF_permease"/>
</dbReference>
<evidence type="ECO:0000256" key="5">
    <source>
        <dbReference type="ARBA" id="ARBA00023136"/>
    </source>
</evidence>
<dbReference type="NCBIfam" id="TIGR04407">
    <property type="entry name" value="LptF_YjgP"/>
    <property type="match status" value="1"/>
</dbReference>
<dbReference type="GO" id="GO:0055085">
    <property type="term" value="P:transmembrane transport"/>
    <property type="evidence" value="ECO:0007669"/>
    <property type="project" value="InterPro"/>
</dbReference>
<name>A0A7J0BPL9_9BACT</name>
<dbReference type="AlphaFoldDB" id="A0A7J0BPL9"/>
<evidence type="ECO:0000256" key="1">
    <source>
        <dbReference type="ARBA" id="ARBA00004651"/>
    </source>
</evidence>
<dbReference type="Proteomes" id="UP000503820">
    <property type="component" value="Unassembled WGS sequence"/>
</dbReference>
<dbReference type="Pfam" id="PF03739">
    <property type="entry name" value="LptF_LptG"/>
    <property type="match status" value="1"/>
</dbReference>
<evidence type="ECO:0000256" key="2">
    <source>
        <dbReference type="ARBA" id="ARBA00022475"/>
    </source>
</evidence>
<dbReference type="GO" id="GO:0043190">
    <property type="term" value="C:ATP-binding cassette (ABC) transporter complex"/>
    <property type="evidence" value="ECO:0007669"/>
    <property type="project" value="InterPro"/>
</dbReference>
<dbReference type="PANTHER" id="PTHR33529">
    <property type="entry name" value="SLR0882 PROTEIN-RELATED"/>
    <property type="match status" value="1"/>
</dbReference>
<dbReference type="InterPro" id="IPR030922">
    <property type="entry name" value="LptF"/>
</dbReference>
<comment type="caution">
    <text evidence="7">The sequence shown here is derived from an EMBL/GenBank/DDBJ whole genome shotgun (WGS) entry which is preliminary data.</text>
</comment>
<gene>
    <name evidence="7" type="ORF">DSM19430T_02740</name>
</gene>
<dbReference type="GO" id="GO:0015920">
    <property type="term" value="P:lipopolysaccharide transport"/>
    <property type="evidence" value="ECO:0007669"/>
    <property type="project" value="TreeGrafter"/>
</dbReference>
<keyword evidence="3 6" id="KW-0812">Transmembrane</keyword>
<reference evidence="7 8" key="1">
    <citation type="submission" date="2020-05" db="EMBL/GenBank/DDBJ databases">
        <title>Draft genome sequence of Desulfovibrio psychrotolerans JS1T.</title>
        <authorList>
            <person name="Ueno A."/>
            <person name="Tamazawa S."/>
            <person name="Tamamura S."/>
            <person name="Murakami T."/>
            <person name="Kiyama T."/>
            <person name="Inomata H."/>
            <person name="Amano Y."/>
            <person name="Miyakawa K."/>
            <person name="Tamaki H."/>
            <person name="Naganuma T."/>
            <person name="Kaneko K."/>
        </authorList>
    </citation>
    <scope>NUCLEOTIDE SEQUENCE [LARGE SCALE GENOMIC DNA]</scope>
    <source>
        <strain evidence="7 8">JS1</strain>
    </source>
</reference>
<evidence type="ECO:0000256" key="3">
    <source>
        <dbReference type="ARBA" id="ARBA00022692"/>
    </source>
</evidence>
<feature type="transmembrane region" description="Helical" evidence="6">
    <location>
        <begin position="12"/>
        <end position="30"/>
    </location>
</feature>
<feature type="transmembrane region" description="Helical" evidence="6">
    <location>
        <begin position="336"/>
        <end position="358"/>
    </location>
</feature>
<keyword evidence="5 6" id="KW-0472">Membrane</keyword>
<accession>A0A7J0BPL9</accession>
<keyword evidence="8" id="KW-1185">Reference proteome</keyword>
<feature type="transmembrane region" description="Helical" evidence="6">
    <location>
        <begin position="50"/>
        <end position="75"/>
    </location>
</feature>
<evidence type="ECO:0000313" key="8">
    <source>
        <dbReference type="Proteomes" id="UP000503820"/>
    </source>
</evidence>
<evidence type="ECO:0000256" key="4">
    <source>
        <dbReference type="ARBA" id="ARBA00022989"/>
    </source>
</evidence>
<feature type="transmembrane region" description="Helical" evidence="6">
    <location>
        <begin position="282"/>
        <end position="302"/>
    </location>
</feature>
<feature type="transmembrane region" description="Helical" evidence="6">
    <location>
        <begin position="96"/>
        <end position="119"/>
    </location>
</feature>
<dbReference type="RefSeq" id="WP_243451210.1">
    <property type="nucleotide sequence ID" value="NZ_BLVP01000001.1"/>
</dbReference>
<dbReference type="EMBL" id="BLVP01000001">
    <property type="protein sequence ID" value="GFM35590.1"/>
    <property type="molecule type" value="Genomic_DNA"/>
</dbReference>
<comment type="subcellular location">
    <subcellularLocation>
        <location evidence="1">Cell membrane</location>
        <topology evidence="1">Multi-pass membrane protein</topology>
    </subcellularLocation>
</comment>
<evidence type="ECO:0000256" key="6">
    <source>
        <dbReference type="SAM" id="Phobius"/>
    </source>
</evidence>
<dbReference type="PANTHER" id="PTHR33529:SF6">
    <property type="entry name" value="YJGP_YJGQ FAMILY PERMEASE"/>
    <property type="match status" value="1"/>
</dbReference>
<protein>
    <submittedName>
        <fullName evidence="7">LPS export ABC transporter permease LptF</fullName>
    </submittedName>
</protein>
<organism evidence="7 8">
    <name type="scientific">Desulfovibrio psychrotolerans</name>
    <dbReference type="NCBI Taxonomy" id="415242"/>
    <lineage>
        <taxon>Bacteria</taxon>
        <taxon>Pseudomonadati</taxon>
        <taxon>Thermodesulfobacteriota</taxon>
        <taxon>Desulfovibrionia</taxon>
        <taxon>Desulfovibrionales</taxon>
        <taxon>Desulfovibrionaceae</taxon>
        <taxon>Desulfovibrio</taxon>
    </lineage>
</organism>
<sequence>MHREIFRELLSLFGLCLGSLLALILIGRILQLRELFLGLEVGLVDMAMLFVYLGPFFLLLIVPIACMLSVFLTFLRMSTDRELVALKAGGLSLYQMLPAPVLFCILCTLFNLFISFYGLSWGMGHFRSTIIDIAQTRARIVMQPGVFNQSIPGITVYARQVDNASGRMEEVMVEDRSRGKAGITIIAPEGRLETDKVHGDILVRLNNGKVYRQQEGGISVLSFDEYVVRLDLNKLFKGFDLGEVKPKEMSWESLGLLMTGAGEIGENSAYMLKVAVEMQKRIALPFACIVLGLFAMPLACAFEGLERQMGVVLALLNFLVYYSLLSVGLTVGESGIAPPAAVIWLPNLLFMILGVWGLRRATRERSLNVVSMLRHIPFRLRRREREA</sequence>
<keyword evidence="2" id="KW-1003">Cell membrane</keyword>